<feature type="region of interest" description="Disordered" evidence="1">
    <location>
        <begin position="136"/>
        <end position="156"/>
    </location>
</feature>
<dbReference type="KEGG" id="bliq:INP51_01535"/>
<evidence type="ECO:0000259" key="2">
    <source>
        <dbReference type="Pfam" id="PF14343"/>
    </source>
</evidence>
<accession>A0A7M2RJF7</accession>
<reference evidence="3 4" key="1">
    <citation type="submission" date="2020-10" db="EMBL/GenBank/DDBJ databases">
        <title>Blautia liquoris sp.nov., isolated from the mud in a fermentation cellar used for the production of Chinese strong-flavoured liquor.</title>
        <authorList>
            <person name="Lu L."/>
        </authorList>
    </citation>
    <scope>NUCLEOTIDE SEQUENCE [LARGE SCALE GENOMIC DNA]</scope>
    <source>
        <strain evidence="3 4">LZLJ-3</strain>
    </source>
</reference>
<dbReference type="InterPro" id="IPR025748">
    <property type="entry name" value="PrcB_C_dom"/>
</dbReference>
<dbReference type="AlphaFoldDB" id="A0A7M2RJF7"/>
<keyword evidence="3" id="KW-0378">Hydrolase</keyword>
<dbReference type="GO" id="GO:0006508">
    <property type="term" value="P:proteolysis"/>
    <property type="evidence" value="ECO:0007669"/>
    <property type="project" value="UniProtKB-KW"/>
</dbReference>
<evidence type="ECO:0000256" key="1">
    <source>
        <dbReference type="SAM" id="MobiDB-lite"/>
    </source>
</evidence>
<dbReference type="Proteomes" id="UP000593601">
    <property type="component" value="Chromosome"/>
</dbReference>
<feature type="domain" description="PrcB C-terminal" evidence="2">
    <location>
        <begin position="72"/>
        <end position="126"/>
    </location>
</feature>
<dbReference type="PROSITE" id="PS51257">
    <property type="entry name" value="PROKAR_LIPOPROTEIN"/>
    <property type="match status" value="1"/>
</dbReference>
<dbReference type="GO" id="GO:0008233">
    <property type="term" value="F:peptidase activity"/>
    <property type="evidence" value="ECO:0007669"/>
    <property type="project" value="UniProtKB-KW"/>
</dbReference>
<dbReference type="Pfam" id="PF14343">
    <property type="entry name" value="PrcB_C"/>
    <property type="match status" value="1"/>
</dbReference>
<sequence>MKKIAYLLICALFVAAAISCSPKKNDGDEYKACDFTVLKTGEIPDEVSQLIEKQGDEAFQMVYRSDGWLFCMRGYGKQKTGGYSIRILDVGIRGEMLRIKSELLGPQTKEEQKGVGSRPYFVLKLEDPGYPVMFEESGGEMNGINEEKSASDLQKK</sequence>
<evidence type="ECO:0000313" key="3">
    <source>
        <dbReference type="EMBL" id="QOV19687.1"/>
    </source>
</evidence>
<gene>
    <name evidence="3" type="ORF">INP51_01535</name>
</gene>
<protein>
    <submittedName>
        <fullName evidence="3">Protease complex subunit PrcB family protein</fullName>
    </submittedName>
</protein>
<organism evidence="3 4">
    <name type="scientific">Blautia liquoris</name>
    <dbReference type="NCBI Taxonomy" id="2779518"/>
    <lineage>
        <taxon>Bacteria</taxon>
        <taxon>Bacillati</taxon>
        <taxon>Bacillota</taxon>
        <taxon>Clostridia</taxon>
        <taxon>Lachnospirales</taxon>
        <taxon>Lachnospiraceae</taxon>
        <taxon>Blautia</taxon>
    </lineage>
</organism>
<dbReference type="RefSeq" id="WP_193736007.1">
    <property type="nucleotide sequence ID" value="NZ_CP063304.1"/>
</dbReference>
<proteinExistence type="predicted"/>
<name>A0A7M2RJF7_9FIRM</name>
<keyword evidence="4" id="KW-1185">Reference proteome</keyword>
<evidence type="ECO:0000313" key="4">
    <source>
        <dbReference type="Proteomes" id="UP000593601"/>
    </source>
</evidence>
<feature type="compositionally biased region" description="Basic and acidic residues" evidence="1">
    <location>
        <begin position="145"/>
        <end position="156"/>
    </location>
</feature>
<dbReference type="EMBL" id="CP063304">
    <property type="protein sequence ID" value="QOV19687.1"/>
    <property type="molecule type" value="Genomic_DNA"/>
</dbReference>
<keyword evidence="3" id="KW-0645">Protease</keyword>